<accession>W2S9V8</accession>
<comment type="catalytic activity">
    <reaction evidence="1">
        <text>Thiol-dependent hydrolysis of ester, thioester, amide, peptide and isopeptide bonds formed by the C-terminal Gly of ubiquitin (a 76-residue protein attached to proteins as an intracellular targeting signal).</text>
        <dbReference type="EC" id="3.4.19.12"/>
    </reaction>
</comment>
<keyword evidence="8" id="KW-0805">Transcription regulation</keyword>
<dbReference type="Proteomes" id="UP000030752">
    <property type="component" value="Unassembled WGS sequence"/>
</dbReference>
<dbReference type="InParanoid" id="W2S9V8"/>
<evidence type="ECO:0000313" key="13">
    <source>
        <dbReference type="EMBL" id="ETN45405.1"/>
    </source>
</evidence>
<evidence type="ECO:0000256" key="2">
    <source>
        <dbReference type="ARBA" id="ARBA00004123"/>
    </source>
</evidence>
<dbReference type="InterPro" id="IPR013083">
    <property type="entry name" value="Znf_RING/FYVE/PHD"/>
</dbReference>
<evidence type="ECO:0000256" key="3">
    <source>
        <dbReference type="ARBA" id="ARBA00012759"/>
    </source>
</evidence>
<evidence type="ECO:0000256" key="5">
    <source>
        <dbReference type="ARBA" id="ARBA00022786"/>
    </source>
</evidence>
<dbReference type="Gene3D" id="3.90.70.10">
    <property type="entry name" value="Cysteine proteinases"/>
    <property type="match status" value="1"/>
</dbReference>
<evidence type="ECO:0000256" key="8">
    <source>
        <dbReference type="ARBA" id="ARBA00023015"/>
    </source>
</evidence>
<keyword evidence="4" id="KW-0645">Protease</keyword>
<feature type="region of interest" description="Disordered" evidence="11">
    <location>
        <begin position="160"/>
        <end position="183"/>
    </location>
</feature>
<dbReference type="SUPFAM" id="SSF54001">
    <property type="entry name" value="Cysteine proteinases"/>
    <property type="match status" value="1"/>
</dbReference>
<dbReference type="InterPro" id="IPR028889">
    <property type="entry name" value="USP"/>
</dbReference>
<evidence type="ECO:0000256" key="10">
    <source>
        <dbReference type="ARBA" id="ARBA00023242"/>
    </source>
</evidence>
<dbReference type="AlphaFoldDB" id="W2S9V8"/>
<dbReference type="GO" id="GO:0006508">
    <property type="term" value="P:proteolysis"/>
    <property type="evidence" value="ECO:0007669"/>
    <property type="project" value="UniProtKB-KW"/>
</dbReference>
<dbReference type="InterPro" id="IPR018200">
    <property type="entry name" value="USP_CS"/>
</dbReference>
<dbReference type="Pfam" id="PF00443">
    <property type="entry name" value="UCH"/>
    <property type="match status" value="1"/>
</dbReference>
<reference evidence="13 14" key="1">
    <citation type="submission" date="2013-03" db="EMBL/GenBank/DDBJ databases">
        <title>The Genome Sequence of Phialophora europaea CBS 101466.</title>
        <authorList>
            <consortium name="The Broad Institute Genomics Platform"/>
            <person name="Cuomo C."/>
            <person name="de Hoog S."/>
            <person name="Gorbushina A."/>
            <person name="Walker B."/>
            <person name="Young S.K."/>
            <person name="Zeng Q."/>
            <person name="Gargeya S."/>
            <person name="Fitzgerald M."/>
            <person name="Haas B."/>
            <person name="Abouelleil A."/>
            <person name="Allen A.W."/>
            <person name="Alvarado L."/>
            <person name="Arachchi H.M."/>
            <person name="Berlin A.M."/>
            <person name="Chapman S.B."/>
            <person name="Gainer-Dewar J."/>
            <person name="Goldberg J."/>
            <person name="Griggs A."/>
            <person name="Gujja S."/>
            <person name="Hansen M."/>
            <person name="Howarth C."/>
            <person name="Imamovic A."/>
            <person name="Ireland A."/>
            <person name="Larimer J."/>
            <person name="McCowan C."/>
            <person name="Murphy C."/>
            <person name="Pearson M."/>
            <person name="Poon T.W."/>
            <person name="Priest M."/>
            <person name="Roberts A."/>
            <person name="Saif S."/>
            <person name="Shea T."/>
            <person name="Sisk P."/>
            <person name="Sykes S."/>
            <person name="Wortman J."/>
            <person name="Nusbaum C."/>
            <person name="Birren B."/>
        </authorList>
    </citation>
    <scope>NUCLEOTIDE SEQUENCE [LARGE SCALE GENOMIC DNA]</scope>
    <source>
        <strain evidence="13 14">CBS 101466</strain>
    </source>
</reference>
<dbReference type="InterPro" id="IPR050185">
    <property type="entry name" value="Ub_carboxyl-term_hydrolase"/>
</dbReference>
<proteinExistence type="predicted"/>
<dbReference type="OrthoDB" id="289038at2759"/>
<evidence type="ECO:0000259" key="12">
    <source>
        <dbReference type="PROSITE" id="PS50235"/>
    </source>
</evidence>
<sequence length="470" mass="52857">MAVAIKLPYSGCEHIDDKVVSKVKGVRSKNSELGLVVYTCLDCPVNGGFSSLDNHFKTTRHGFAVSARSVYCGRCNDLVYDPDFLLSSAKKRKLAQTSDEDDSYMTSNTSTRPCGREGVRGLFNLGETCYMNAVLQMMVHNPLLASYFLGMGHPIHLCPISKEPDKKNESDSEDDEEGEDKEQKTCVACGMTEVFSDATQADQSLPAHAVNLLFASWKNIPHMSGKQQQDAQEWFILIVDKLHEAVSQNQDSKLRCDCFFHKVFFGRLNSEVTCDKCHTTSSTEDEYSSISLDFKKQVKKKKKALPDVKTAVPNIYECLRSYTAAESLSAEQYKCRSCDGPRSASKRVRVRKLPAILCVHVKRFGMKIVGTTFVQEKYEGKIDFPLVLDMGPYTTQAKSAAVSDQYVYDLECVVVHQGENVHNGHYFAFCRQDKKWFRFDDEIVSATTTEDVLRQEAYLLFYSLRSLASA</sequence>
<dbReference type="InterPro" id="IPR001394">
    <property type="entry name" value="Peptidase_C19_UCH"/>
</dbReference>
<evidence type="ECO:0000256" key="9">
    <source>
        <dbReference type="ARBA" id="ARBA00023163"/>
    </source>
</evidence>
<dbReference type="GeneID" id="19976575"/>
<dbReference type="RefSeq" id="XP_008712133.1">
    <property type="nucleotide sequence ID" value="XM_008713911.1"/>
</dbReference>
<dbReference type="PROSITE" id="PS50235">
    <property type="entry name" value="USP_3"/>
    <property type="match status" value="1"/>
</dbReference>
<dbReference type="VEuPathDB" id="FungiDB:HMPREF1541_09236"/>
<evidence type="ECO:0000256" key="4">
    <source>
        <dbReference type="ARBA" id="ARBA00022670"/>
    </source>
</evidence>
<comment type="subcellular location">
    <subcellularLocation>
        <location evidence="2">Nucleus</location>
    </subcellularLocation>
</comment>
<evidence type="ECO:0000256" key="11">
    <source>
        <dbReference type="SAM" id="MobiDB-lite"/>
    </source>
</evidence>
<evidence type="ECO:0000256" key="1">
    <source>
        <dbReference type="ARBA" id="ARBA00000707"/>
    </source>
</evidence>
<keyword evidence="6" id="KW-0378">Hydrolase</keyword>
<gene>
    <name evidence="13" type="ORF">HMPREF1541_09236</name>
</gene>
<dbReference type="EC" id="3.4.19.12" evidence="3"/>
<dbReference type="GO" id="GO:0005634">
    <property type="term" value="C:nucleus"/>
    <property type="evidence" value="ECO:0007669"/>
    <property type="project" value="UniProtKB-SubCell"/>
</dbReference>
<evidence type="ECO:0000256" key="7">
    <source>
        <dbReference type="ARBA" id="ARBA00022807"/>
    </source>
</evidence>
<feature type="domain" description="USP" evidence="12">
    <location>
        <begin position="120"/>
        <end position="465"/>
    </location>
</feature>
<organism evidence="13 14">
    <name type="scientific">Cyphellophora europaea (strain CBS 101466)</name>
    <name type="common">Phialophora europaea</name>
    <dbReference type="NCBI Taxonomy" id="1220924"/>
    <lineage>
        <taxon>Eukaryota</taxon>
        <taxon>Fungi</taxon>
        <taxon>Dikarya</taxon>
        <taxon>Ascomycota</taxon>
        <taxon>Pezizomycotina</taxon>
        <taxon>Eurotiomycetes</taxon>
        <taxon>Chaetothyriomycetidae</taxon>
        <taxon>Chaetothyriales</taxon>
        <taxon>Cyphellophoraceae</taxon>
        <taxon>Cyphellophora</taxon>
    </lineage>
</organism>
<dbReference type="STRING" id="1220924.W2S9V8"/>
<dbReference type="GO" id="GO:0004843">
    <property type="term" value="F:cysteine-type deubiquitinase activity"/>
    <property type="evidence" value="ECO:0007669"/>
    <property type="project" value="UniProtKB-EC"/>
</dbReference>
<dbReference type="PANTHER" id="PTHR21646:SF33">
    <property type="entry name" value="UBIQUITIN CARBOXYL-TERMINAL HYDROLASE 22"/>
    <property type="match status" value="1"/>
</dbReference>
<protein>
    <recommendedName>
        <fullName evidence="3">ubiquitinyl hydrolase 1</fullName>
        <ecNumber evidence="3">3.4.19.12</ecNumber>
    </recommendedName>
</protein>
<keyword evidence="14" id="KW-1185">Reference proteome</keyword>
<dbReference type="HOGENOM" id="CLU_008279_11_2_1"/>
<evidence type="ECO:0000313" key="14">
    <source>
        <dbReference type="Proteomes" id="UP000030752"/>
    </source>
</evidence>
<feature type="compositionally biased region" description="Acidic residues" evidence="11">
    <location>
        <begin position="171"/>
        <end position="180"/>
    </location>
</feature>
<keyword evidence="9" id="KW-0804">Transcription</keyword>
<dbReference type="EMBL" id="KB822712">
    <property type="protein sequence ID" value="ETN45405.1"/>
    <property type="molecule type" value="Genomic_DNA"/>
</dbReference>
<dbReference type="GO" id="GO:0016579">
    <property type="term" value="P:protein deubiquitination"/>
    <property type="evidence" value="ECO:0007669"/>
    <property type="project" value="InterPro"/>
</dbReference>
<dbReference type="FunCoup" id="W2S9V8">
    <property type="interactions" value="445"/>
</dbReference>
<dbReference type="InterPro" id="IPR038765">
    <property type="entry name" value="Papain-like_cys_pep_sf"/>
</dbReference>
<dbReference type="Gene3D" id="3.30.40.10">
    <property type="entry name" value="Zinc/RING finger domain, C3HC4 (zinc finger)"/>
    <property type="match status" value="1"/>
</dbReference>
<dbReference type="PANTHER" id="PTHR21646">
    <property type="entry name" value="UBIQUITIN CARBOXYL-TERMINAL HYDROLASE"/>
    <property type="match status" value="1"/>
</dbReference>
<keyword evidence="5" id="KW-0833">Ubl conjugation pathway</keyword>
<keyword evidence="7" id="KW-0788">Thiol protease</keyword>
<dbReference type="PROSITE" id="PS00973">
    <property type="entry name" value="USP_2"/>
    <property type="match status" value="1"/>
</dbReference>
<dbReference type="eggNOG" id="KOG1867">
    <property type="taxonomic scope" value="Eukaryota"/>
</dbReference>
<name>W2S9V8_CYPE1</name>
<evidence type="ECO:0000256" key="6">
    <source>
        <dbReference type="ARBA" id="ARBA00022801"/>
    </source>
</evidence>
<keyword evidence="10" id="KW-0539">Nucleus</keyword>